<dbReference type="EMBL" id="JN254389">
    <property type="protein sequence ID" value="AEK81202.1"/>
    <property type="molecule type" value="Genomic_DNA"/>
</dbReference>
<dbReference type="SMR" id="E0W568"/>
<dbReference type="EMBL" id="JN254390">
    <property type="protein sequence ID" value="AEK81203.1"/>
    <property type="molecule type" value="Genomic_DNA"/>
</dbReference>
<dbReference type="VEuPathDB" id="FungiDB:PHYSODRAFT_284486"/>
<name>E0W568_PHYSO</name>
<dbReference type="AlphaFoldDB" id="E0W568"/>
<keyword evidence="4 5" id="KW-0732">Signal</keyword>
<evidence type="ECO:0000256" key="3">
    <source>
        <dbReference type="ARBA" id="ARBA00022525"/>
    </source>
</evidence>
<comment type="domain">
    <text evidence="5">The RxLR-dEER motif acts to carry the protein into the host cell cytoplasm through binding to cell surface phosphatidylinositol-3-phosphate.</text>
</comment>
<dbReference type="RefSeq" id="XP_009516887.1">
    <property type="nucleotide sequence ID" value="XM_009518592.1"/>
</dbReference>
<evidence type="ECO:0000256" key="4">
    <source>
        <dbReference type="ARBA" id="ARBA00022729"/>
    </source>
</evidence>
<dbReference type="InterPro" id="IPR031825">
    <property type="entry name" value="RXLR"/>
</dbReference>
<protein>
    <recommendedName>
        <fullName evidence="5">RxLR effector protein</fullName>
    </recommendedName>
</protein>
<reference evidence="7" key="1">
    <citation type="journal article" date="2011" name="Plant Cell">
        <title>Transcriptional programming and functional interactions within the Phytophthora sojae RXLR effector repertoire.</title>
        <authorList>
            <person name="Wang Q."/>
            <person name="Han C."/>
            <person name="Ferreira A.O."/>
            <person name="Yu X."/>
            <person name="Ye W."/>
            <person name="Tripathy S."/>
            <person name="Kale S.D."/>
            <person name="Gu B."/>
            <person name="Sheng Y."/>
            <person name="Sui Y."/>
            <person name="Wang X."/>
            <person name="Zhang Z."/>
            <person name="Cheng B."/>
            <person name="Dong S."/>
            <person name="Shan W."/>
            <person name="Zheng X."/>
            <person name="Dou D."/>
            <person name="Tyler B.M."/>
            <person name="Wang Y."/>
        </authorList>
    </citation>
    <scope>NUCLEOTIDE SEQUENCE</scope>
    <source>
        <strain evidence="6">P7064</strain>
        <strain evidence="7">P7074</strain>
        <strain evidence="8">P7076</strain>
    </source>
</reference>
<evidence type="ECO:0000313" key="6">
    <source>
        <dbReference type="EMBL" id="AEK81202.1"/>
    </source>
</evidence>
<feature type="chain" id="PRO_5007652833" description="RxLR effector protein" evidence="5">
    <location>
        <begin position="21"/>
        <end position="125"/>
    </location>
</feature>
<dbReference type="EMBL" id="JN254391">
    <property type="protein sequence ID" value="AEK81204.1"/>
    <property type="molecule type" value="Genomic_DNA"/>
</dbReference>
<evidence type="ECO:0000313" key="7">
    <source>
        <dbReference type="EMBL" id="AEK81203.1"/>
    </source>
</evidence>
<evidence type="ECO:0000256" key="5">
    <source>
        <dbReference type="RuleBase" id="RU367124"/>
    </source>
</evidence>
<sequence>MRLHNIALVIAPALLAGTDSATSTSEQTRLGAVISAETELSTRSLTAGADKRQLRDHTPELAAVDEERDLFEMAKFYYWRKKGYRPGDIYKRFFDGVDRKTVENNPNYEVWQRYNTYYEEETKAE</sequence>
<comment type="similarity">
    <text evidence="2 5">Belongs to the RxLR effector family.</text>
</comment>
<keyword evidence="3 5" id="KW-0964">Secreted</keyword>
<proteinExistence type="inferred from homology"/>
<dbReference type="KEGG" id="psoj:PHYSODRAFT_284486"/>
<dbReference type="Pfam" id="PF16810">
    <property type="entry name" value="RXLR"/>
    <property type="match status" value="1"/>
</dbReference>
<evidence type="ECO:0000313" key="8">
    <source>
        <dbReference type="EMBL" id="AEK81204.1"/>
    </source>
</evidence>
<comment type="subcellular location">
    <subcellularLocation>
        <location evidence="1 5">Secreted</location>
    </subcellularLocation>
</comment>
<dbReference type="OMA" id="YKLALMT"/>
<accession>E0W568</accession>
<evidence type="ECO:0000256" key="2">
    <source>
        <dbReference type="ARBA" id="ARBA00010400"/>
    </source>
</evidence>
<comment type="function">
    <text evidence="5">Effector that suppresses plant defense responses during pathogen infection.</text>
</comment>
<organism evidence="7">
    <name type="scientific">Phytophthora sojae</name>
    <name type="common">Soybean stem and root rot agent</name>
    <name type="synonym">Phytophthora megasperma f. sp. glycines</name>
    <dbReference type="NCBI Taxonomy" id="67593"/>
    <lineage>
        <taxon>Eukaryota</taxon>
        <taxon>Sar</taxon>
        <taxon>Stramenopiles</taxon>
        <taxon>Oomycota</taxon>
        <taxon>Peronosporomycetes</taxon>
        <taxon>Peronosporales</taxon>
        <taxon>Peronosporaceae</taxon>
        <taxon>Phytophthora</taxon>
    </lineage>
</organism>
<evidence type="ECO:0000256" key="1">
    <source>
        <dbReference type="ARBA" id="ARBA00004613"/>
    </source>
</evidence>
<feature type="signal peptide" evidence="5">
    <location>
        <begin position="1"/>
        <end position="20"/>
    </location>
</feature>
<gene>
    <name evidence="7" type="primary">Avh</name>
</gene>
<dbReference type="OrthoDB" id="126647at2759"/>